<gene>
    <name evidence="3" type="ORF">V1264_015237</name>
</gene>
<evidence type="ECO:0000256" key="2">
    <source>
        <dbReference type="ARBA" id="ARBA00044129"/>
    </source>
</evidence>
<protein>
    <recommendedName>
        <fullName evidence="2">Large ribosomal subunit protein bL21m</fullName>
    </recommendedName>
</protein>
<evidence type="ECO:0000313" key="3">
    <source>
        <dbReference type="EMBL" id="KAK7107290.1"/>
    </source>
</evidence>
<accession>A0AAN9BPM2</accession>
<comment type="similarity">
    <text evidence="1">Belongs to the bacterial ribosomal protein bL21 family.</text>
</comment>
<dbReference type="InterPro" id="IPR036164">
    <property type="entry name" value="bL21-like_sf"/>
</dbReference>
<reference evidence="3 4" key="1">
    <citation type="submission" date="2024-02" db="EMBL/GenBank/DDBJ databases">
        <title>Chromosome-scale genome assembly of the rough periwinkle Littorina saxatilis.</title>
        <authorList>
            <person name="De Jode A."/>
            <person name="Faria R."/>
            <person name="Formenti G."/>
            <person name="Sims Y."/>
            <person name="Smith T.P."/>
            <person name="Tracey A."/>
            <person name="Wood J.M.D."/>
            <person name="Zagrodzka Z.B."/>
            <person name="Johannesson K."/>
            <person name="Butlin R.K."/>
            <person name="Leder E.H."/>
        </authorList>
    </citation>
    <scope>NUCLEOTIDE SEQUENCE [LARGE SCALE GENOMIC DNA]</scope>
    <source>
        <strain evidence="3">Snail1</strain>
        <tissue evidence="3">Muscle</tissue>
    </source>
</reference>
<dbReference type="PANTHER" id="PTHR21349:SF0">
    <property type="entry name" value="LARGE RIBOSOMAL SUBUNIT PROTEIN BL21M"/>
    <property type="match status" value="1"/>
</dbReference>
<evidence type="ECO:0000313" key="4">
    <source>
        <dbReference type="Proteomes" id="UP001374579"/>
    </source>
</evidence>
<dbReference type="PANTHER" id="PTHR21349">
    <property type="entry name" value="50S RIBOSOMAL PROTEIN L21"/>
    <property type="match status" value="1"/>
</dbReference>
<dbReference type="EMBL" id="JBAMIC010000004">
    <property type="protein sequence ID" value="KAK7107290.1"/>
    <property type="molecule type" value="Genomic_DNA"/>
</dbReference>
<proteinExistence type="inferred from homology"/>
<dbReference type="GO" id="GO:0005762">
    <property type="term" value="C:mitochondrial large ribosomal subunit"/>
    <property type="evidence" value="ECO:0007669"/>
    <property type="project" value="TreeGrafter"/>
</dbReference>
<dbReference type="SUPFAM" id="SSF141091">
    <property type="entry name" value="L21p-like"/>
    <property type="match status" value="1"/>
</dbReference>
<sequence>MAASICRQPVLTTCKLFERLLPNGSAISRLPTNHSCRRSQVHRTVHNGIAPSLFSKYQETCSGVFGVVIVPHRNVSWYTDKRISRNLGAVGVPQVDPDVTVLGDEGEGQELSVMVNTSMEKKEHGRLFAVVSVNGVQRKLTTEDVLVVVGDFPPSVGDRIRLEKVLMIGGKDFSLLGQPLLSRDQVRVEATVIEKTLSQNKVWSTYKPRQRFRRLKLFREPHTMIVINSIQLNTVSEHTQ</sequence>
<name>A0AAN9BPM2_9CAEN</name>
<organism evidence="3 4">
    <name type="scientific">Littorina saxatilis</name>
    <dbReference type="NCBI Taxonomy" id="31220"/>
    <lineage>
        <taxon>Eukaryota</taxon>
        <taxon>Metazoa</taxon>
        <taxon>Spiralia</taxon>
        <taxon>Lophotrochozoa</taxon>
        <taxon>Mollusca</taxon>
        <taxon>Gastropoda</taxon>
        <taxon>Caenogastropoda</taxon>
        <taxon>Littorinimorpha</taxon>
        <taxon>Littorinoidea</taxon>
        <taxon>Littorinidae</taxon>
        <taxon>Littorina</taxon>
    </lineage>
</organism>
<evidence type="ECO:0000256" key="1">
    <source>
        <dbReference type="ARBA" id="ARBA00008563"/>
    </source>
</evidence>
<dbReference type="Proteomes" id="UP001374579">
    <property type="component" value="Unassembled WGS sequence"/>
</dbReference>
<dbReference type="InterPro" id="IPR028909">
    <property type="entry name" value="bL21-like"/>
</dbReference>
<dbReference type="AlphaFoldDB" id="A0AAN9BPM2"/>
<dbReference type="GO" id="GO:0003735">
    <property type="term" value="F:structural constituent of ribosome"/>
    <property type="evidence" value="ECO:0007669"/>
    <property type="project" value="TreeGrafter"/>
</dbReference>
<keyword evidence="4" id="KW-1185">Reference proteome</keyword>
<comment type="caution">
    <text evidence="3">The sequence shown here is derived from an EMBL/GenBank/DDBJ whole genome shotgun (WGS) entry which is preliminary data.</text>
</comment>
<dbReference type="Pfam" id="PF00829">
    <property type="entry name" value="Ribosomal_L21p"/>
    <property type="match status" value="1"/>
</dbReference>